<proteinExistence type="predicted"/>
<protein>
    <recommendedName>
        <fullName evidence="4">PLD phosphodiesterase domain-containing protein</fullName>
    </recommendedName>
</protein>
<dbReference type="EMBL" id="BAAAGX010000034">
    <property type="protein sequence ID" value="GAA0276332.1"/>
    <property type="molecule type" value="Genomic_DNA"/>
</dbReference>
<reference evidence="3" key="1">
    <citation type="journal article" date="2019" name="Int. J. Syst. Evol. Microbiol.">
        <title>The Global Catalogue of Microorganisms (GCM) 10K type strain sequencing project: providing services to taxonomists for standard genome sequencing and annotation.</title>
        <authorList>
            <consortium name="The Broad Institute Genomics Platform"/>
            <consortium name="The Broad Institute Genome Sequencing Center for Infectious Disease"/>
            <person name="Wu L."/>
            <person name="Ma J."/>
        </authorList>
    </citation>
    <scope>NUCLEOTIDE SEQUENCE [LARGE SCALE GENOMIC DNA]</scope>
    <source>
        <strain evidence="3">JCM 10425</strain>
    </source>
</reference>
<dbReference type="RefSeq" id="WP_344653723.1">
    <property type="nucleotide sequence ID" value="NZ_BAAAGX010000034.1"/>
</dbReference>
<name>A0ABP3EVQ9_9ACTN</name>
<keyword evidence="3" id="KW-1185">Reference proteome</keyword>
<evidence type="ECO:0000256" key="1">
    <source>
        <dbReference type="SAM" id="MobiDB-lite"/>
    </source>
</evidence>
<sequence>MPEQSIRELRGGEVASASSPLPFLFAEDKRADRQAREALFCTFNADLGFFERTVLGVTQSTGARVTVVGDAGISAPDPRAARNAGTRYVHGLAATPSGSAFHPKVTVLVGPERALVAVGSGNLSLGGWHLNAETWTVASADREHYPALVGDVVRWLQSLSGVCAISPEASASINRTVRGLEALTKNGASVETGHRLLHTSAAAILDQLPTGPVSELRLHAPFLDRDASAIDALIRRFRPDAVQLLVRPGETVMQPDSVRRVTQDLGVALTVLEDQGVRYRHGKLVEAVRPDGTLWTLTGSPNLSRSALLRSVGEGGNVEVGVIRERSGTLFPAGAPIPLSSLRPVAIPSDDAGRAGRTNLLLACERTEDGLAVTFAAPTTTAVEIDVSASTHFDDWETVGVLPSGAIDAKLPGIDRPGGTRARATWLDAGVRRYGTLLFVTDGQRVRERVGETSAPSRTARGPAELITDSRLWAIWQRAIGELSAARAAVAVPRVGGSAGPGSEADDDTASGVGLRLDDEVEDWLTYTDEAKEQVGSAMFHFALGGLPALRANAAAPPAKLAEQTDRLVDERAAGLDEDDAEAVNEDTDPYAAESTDAESDDTEAQADALIAVRLTAEKRRRARDLGRIVADDLVHLPAIPRLAVVSLVLVGIRSDLWESPFGQDGWMRVLGAALQHLDRGDIPREATANFGSVSAVGLYLLREHRPAGRTSEGLMYEAVSADIAHLCAAAEPAIVAQHALPYTNGRGFPLDPDDVMRVVALLVQGDAAADALEQLERDHPSWRAHRHSARIFHVHGDFTSPFRGAAELLEALPATESFAVWATNDRDRWAAAARRRDDLIHVEPRGERLHWGHHRLTSLISPTAVARDAGVAQRSRVLHVPTTRSFREAEDILDAVGLDIAAGPPVNCPDLDLFAPRVR</sequence>
<evidence type="ECO:0000313" key="2">
    <source>
        <dbReference type="EMBL" id="GAA0276332.1"/>
    </source>
</evidence>
<organism evidence="2 3">
    <name type="scientific">Cryptosporangium japonicum</name>
    <dbReference type="NCBI Taxonomy" id="80872"/>
    <lineage>
        <taxon>Bacteria</taxon>
        <taxon>Bacillati</taxon>
        <taxon>Actinomycetota</taxon>
        <taxon>Actinomycetes</taxon>
        <taxon>Cryptosporangiales</taxon>
        <taxon>Cryptosporangiaceae</taxon>
        <taxon>Cryptosporangium</taxon>
    </lineage>
</organism>
<evidence type="ECO:0000313" key="3">
    <source>
        <dbReference type="Proteomes" id="UP001500967"/>
    </source>
</evidence>
<feature type="region of interest" description="Disordered" evidence="1">
    <location>
        <begin position="575"/>
        <end position="604"/>
    </location>
</feature>
<accession>A0ABP3EVQ9</accession>
<dbReference type="Proteomes" id="UP001500967">
    <property type="component" value="Unassembled WGS sequence"/>
</dbReference>
<feature type="compositionally biased region" description="Acidic residues" evidence="1">
    <location>
        <begin position="576"/>
        <end position="589"/>
    </location>
</feature>
<comment type="caution">
    <text evidence="2">The sequence shown here is derived from an EMBL/GenBank/DDBJ whole genome shotgun (WGS) entry which is preliminary data.</text>
</comment>
<gene>
    <name evidence="2" type="ORF">GCM10009539_75170</name>
</gene>
<evidence type="ECO:0008006" key="4">
    <source>
        <dbReference type="Google" id="ProtNLM"/>
    </source>
</evidence>
<dbReference type="Gene3D" id="3.30.870.10">
    <property type="entry name" value="Endonuclease Chain A"/>
    <property type="match status" value="1"/>
</dbReference>